<accession>A0A1I8IQW0</accession>
<proteinExistence type="predicted"/>
<protein>
    <submittedName>
        <fullName evidence="3 4">E3 ubiquitin-protein ligase TRIP12</fullName>
    </submittedName>
</protein>
<evidence type="ECO:0000256" key="1">
    <source>
        <dbReference type="SAM" id="MobiDB-lite"/>
    </source>
</evidence>
<dbReference type="AlphaFoldDB" id="A0A1I8IQW0"/>
<keyword evidence="2" id="KW-1185">Reference proteome</keyword>
<feature type="compositionally biased region" description="Polar residues" evidence="1">
    <location>
        <begin position="95"/>
        <end position="117"/>
    </location>
</feature>
<feature type="compositionally biased region" description="Low complexity" evidence="1">
    <location>
        <begin position="22"/>
        <end position="46"/>
    </location>
</feature>
<sequence>MKKSQASSASNMTRSSLTPECSNSSSSRSRSSSTSRTNNSNYSSDSGAQNSSPYYIKQVQRKIREVGRTVSRQSSSSSSRLYGGSSTLTGMAGSCFSQQSAPTKLRQLNKSENNSTPGSGGRCSKKDACGSAAIYAAKPKARPAVRHKKPAAAAAKAANLMSACADATAKQAERLRATGRRGCQGDNPYASLKTDTFRRLLAKTGGQRRRGRRHLRTGAPAAGGGGGGRKIKWCEPKTDECDAVQTQLCPNLGAGHTHGMLLEEVTPLMLRATQSLHCQLKELCRRLFFMRHNVPQLTAPALVNFHAILAEIVRMLLTDFASFPAGLKLPDRAE</sequence>
<evidence type="ECO:0000313" key="4">
    <source>
        <dbReference type="WBParaSite" id="maker-uti_cns_0046822-snap-gene-0.2-mRNA-1"/>
    </source>
</evidence>
<evidence type="ECO:0000313" key="3">
    <source>
        <dbReference type="WBParaSite" id="maker-uti_cns_0014850-snap-gene-0.3-mRNA-1"/>
    </source>
</evidence>
<feature type="compositionally biased region" description="Polar residues" evidence="1">
    <location>
        <begin position="1"/>
        <end position="21"/>
    </location>
</feature>
<feature type="compositionally biased region" description="Basic residues" evidence="1">
    <location>
        <begin position="206"/>
        <end position="216"/>
    </location>
</feature>
<dbReference type="Proteomes" id="UP000095280">
    <property type="component" value="Unplaced"/>
</dbReference>
<feature type="compositionally biased region" description="Low complexity" evidence="1">
    <location>
        <begin position="68"/>
        <end position="90"/>
    </location>
</feature>
<feature type="region of interest" description="Disordered" evidence="1">
    <location>
        <begin position="204"/>
        <end position="228"/>
    </location>
</feature>
<reference evidence="3 4" key="1">
    <citation type="submission" date="2016-11" db="UniProtKB">
        <authorList>
            <consortium name="WormBaseParasite"/>
        </authorList>
    </citation>
    <scope>IDENTIFICATION</scope>
</reference>
<name>A0A1I8IQW0_9PLAT</name>
<evidence type="ECO:0000313" key="2">
    <source>
        <dbReference type="Proteomes" id="UP000095280"/>
    </source>
</evidence>
<dbReference type="WBParaSite" id="maker-uti_cns_0046822-snap-gene-0.2-mRNA-1">
    <property type="protein sequence ID" value="maker-uti_cns_0046822-snap-gene-0.2-mRNA-1"/>
    <property type="gene ID" value="maker-uti_cns_0046822-snap-gene-0.2"/>
</dbReference>
<organism evidence="2 3">
    <name type="scientific">Macrostomum lignano</name>
    <dbReference type="NCBI Taxonomy" id="282301"/>
    <lineage>
        <taxon>Eukaryota</taxon>
        <taxon>Metazoa</taxon>
        <taxon>Spiralia</taxon>
        <taxon>Lophotrochozoa</taxon>
        <taxon>Platyhelminthes</taxon>
        <taxon>Rhabditophora</taxon>
        <taxon>Macrostomorpha</taxon>
        <taxon>Macrostomida</taxon>
        <taxon>Macrostomidae</taxon>
        <taxon>Macrostomum</taxon>
    </lineage>
</organism>
<dbReference type="WBParaSite" id="maker-uti_cns_0014850-snap-gene-0.3-mRNA-1">
    <property type="protein sequence ID" value="maker-uti_cns_0014850-snap-gene-0.3-mRNA-1"/>
    <property type="gene ID" value="maker-uti_cns_0014850-snap-gene-0.3"/>
</dbReference>
<feature type="region of interest" description="Disordered" evidence="1">
    <location>
        <begin position="1"/>
        <end position="125"/>
    </location>
</feature>